<dbReference type="Gene3D" id="3.30.420.10">
    <property type="entry name" value="Ribonuclease H-like superfamily/Ribonuclease H"/>
    <property type="match status" value="1"/>
</dbReference>
<evidence type="ECO:0000259" key="2">
    <source>
        <dbReference type="Pfam" id="PF13456"/>
    </source>
</evidence>
<accession>A0ABR2SGR2</accession>
<protein>
    <recommendedName>
        <fullName evidence="2">RNase H type-1 domain-containing protein</fullName>
    </recommendedName>
</protein>
<dbReference type="InterPro" id="IPR053151">
    <property type="entry name" value="RNase_H-like"/>
</dbReference>
<keyword evidence="4" id="KW-1185">Reference proteome</keyword>
<dbReference type="EMBL" id="JBBPBN010000015">
    <property type="protein sequence ID" value="KAK9024491.1"/>
    <property type="molecule type" value="Genomic_DNA"/>
</dbReference>
<dbReference type="InterPro" id="IPR002156">
    <property type="entry name" value="RNaseH_domain"/>
</dbReference>
<dbReference type="PANTHER" id="PTHR47723">
    <property type="entry name" value="OS05G0353850 PROTEIN"/>
    <property type="match status" value="1"/>
</dbReference>
<evidence type="ECO:0000313" key="4">
    <source>
        <dbReference type="Proteomes" id="UP001396334"/>
    </source>
</evidence>
<comment type="caution">
    <text evidence="3">The sequence shown here is derived from an EMBL/GenBank/DDBJ whole genome shotgun (WGS) entry which is preliminary data.</text>
</comment>
<organism evidence="3 4">
    <name type="scientific">Hibiscus sabdariffa</name>
    <name type="common">roselle</name>
    <dbReference type="NCBI Taxonomy" id="183260"/>
    <lineage>
        <taxon>Eukaryota</taxon>
        <taxon>Viridiplantae</taxon>
        <taxon>Streptophyta</taxon>
        <taxon>Embryophyta</taxon>
        <taxon>Tracheophyta</taxon>
        <taxon>Spermatophyta</taxon>
        <taxon>Magnoliopsida</taxon>
        <taxon>eudicotyledons</taxon>
        <taxon>Gunneridae</taxon>
        <taxon>Pentapetalae</taxon>
        <taxon>rosids</taxon>
        <taxon>malvids</taxon>
        <taxon>Malvales</taxon>
        <taxon>Malvaceae</taxon>
        <taxon>Malvoideae</taxon>
        <taxon>Hibiscus</taxon>
    </lineage>
</organism>
<proteinExistence type="predicted"/>
<feature type="chain" id="PRO_5045319364" description="RNase H type-1 domain-containing protein" evidence="1">
    <location>
        <begin position="18"/>
        <end position="223"/>
    </location>
</feature>
<evidence type="ECO:0000313" key="3">
    <source>
        <dbReference type="EMBL" id="KAK9024491.1"/>
    </source>
</evidence>
<feature type="signal peptide" evidence="1">
    <location>
        <begin position="1"/>
        <end position="17"/>
    </location>
</feature>
<name>A0ABR2SGR2_9ROSI</name>
<dbReference type="Pfam" id="PF13456">
    <property type="entry name" value="RVT_3"/>
    <property type="match status" value="1"/>
</dbReference>
<dbReference type="InterPro" id="IPR044730">
    <property type="entry name" value="RNase_H-like_dom_plant"/>
</dbReference>
<dbReference type="InterPro" id="IPR036397">
    <property type="entry name" value="RNaseH_sf"/>
</dbReference>
<evidence type="ECO:0000256" key="1">
    <source>
        <dbReference type="SAM" id="SignalP"/>
    </source>
</evidence>
<dbReference type="SUPFAM" id="SSF53098">
    <property type="entry name" value="Ribonuclease H-like"/>
    <property type="match status" value="1"/>
</dbReference>
<dbReference type="Proteomes" id="UP001396334">
    <property type="component" value="Unassembled WGS sequence"/>
</dbReference>
<reference evidence="3 4" key="1">
    <citation type="journal article" date="2024" name="G3 (Bethesda)">
        <title>Genome assembly of Hibiscus sabdariffa L. provides insights into metabolisms of medicinal natural products.</title>
        <authorList>
            <person name="Kim T."/>
        </authorList>
    </citation>
    <scope>NUCLEOTIDE SEQUENCE [LARGE SCALE GENOMIC DNA]</scope>
    <source>
        <strain evidence="3">TK-2024</strain>
        <tissue evidence="3">Old leaves</tissue>
    </source>
</reference>
<dbReference type="PANTHER" id="PTHR47723:SF19">
    <property type="entry name" value="POLYNUCLEOTIDYL TRANSFERASE, RIBONUCLEASE H-LIKE SUPERFAMILY PROTEIN"/>
    <property type="match status" value="1"/>
</dbReference>
<dbReference type="CDD" id="cd06222">
    <property type="entry name" value="RNase_H_like"/>
    <property type="match status" value="1"/>
</dbReference>
<keyword evidence="1" id="KW-0732">Signal</keyword>
<dbReference type="InterPro" id="IPR012337">
    <property type="entry name" value="RNaseH-like_sf"/>
</dbReference>
<feature type="domain" description="RNase H type-1" evidence="2">
    <location>
        <begin position="72"/>
        <end position="190"/>
    </location>
</feature>
<gene>
    <name evidence="3" type="ORF">V6N11_004651</name>
</gene>
<sequence>MRFSIFCWLLWKNRCSALFDTEHYVREGILDKGDRLILECNKVFSYSKVYQPRPGVREMFCKGPARDWVKVNVDASVDTKDNRTAIGGLIRDDSGGWLRGFYRFVGRCSVLLAELWAIYDGLRLAWETGFRQVVVDSDNMEAVSIVNRSSLVLARSALVQSIWILMQQDWLVKVGHVPREENAAAHELAALDRRPDKDGRVLVVPPGAVASIVDREQRRWLGE</sequence>